<dbReference type="AlphaFoldDB" id="A0A5N5QBR0"/>
<keyword evidence="9" id="KW-1185">Reference proteome</keyword>
<feature type="domain" description="Putative 5'-nucleotidase C-terminal" evidence="7">
    <location>
        <begin position="283"/>
        <end position="442"/>
    </location>
</feature>
<keyword evidence="2" id="KW-0547">Nucleotide-binding</keyword>
<dbReference type="EC" id="6.3.3.2" evidence="5"/>
<gene>
    <name evidence="8" type="ORF">CTheo_7450</name>
</gene>
<comment type="similarity">
    <text evidence="1">Belongs to the 5-formyltetrahydrofolate cyclo-ligase family.</text>
</comment>
<dbReference type="InterPro" id="IPR037171">
    <property type="entry name" value="NagB/RpiA_transferase-like"/>
</dbReference>
<dbReference type="GO" id="GO:0016787">
    <property type="term" value="F:hydrolase activity"/>
    <property type="evidence" value="ECO:0007669"/>
    <property type="project" value="InterPro"/>
</dbReference>
<evidence type="ECO:0000256" key="5">
    <source>
        <dbReference type="ARBA" id="ARBA00038966"/>
    </source>
</evidence>
<proteinExistence type="inferred from homology"/>
<dbReference type="InterPro" id="IPR002698">
    <property type="entry name" value="FTHF_cligase"/>
</dbReference>
<dbReference type="OrthoDB" id="7722975at2759"/>
<dbReference type="SUPFAM" id="SSF100950">
    <property type="entry name" value="NagB/RpiA/CoA transferase-like"/>
    <property type="match status" value="1"/>
</dbReference>
<evidence type="ECO:0000256" key="1">
    <source>
        <dbReference type="ARBA" id="ARBA00010638"/>
    </source>
</evidence>
<evidence type="ECO:0000256" key="3">
    <source>
        <dbReference type="ARBA" id="ARBA00022840"/>
    </source>
</evidence>
<dbReference type="PANTHER" id="PTHR23407:SF1">
    <property type="entry name" value="5-FORMYLTETRAHYDROFOLATE CYCLO-LIGASE"/>
    <property type="match status" value="1"/>
</dbReference>
<protein>
    <recommendedName>
        <fullName evidence="5">5-formyltetrahydrofolate cyclo-ligase</fullName>
        <ecNumber evidence="5">6.3.3.2</ecNumber>
    </recommendedName>
</protein>
<evidence type="ECO:0000256" key="4">
    <source>
        <dbReference type="ARBA" id="ARBA00036539"/>
    </source>
</evidence>
<dbReference type="Gene3D" id="3.40.50.10420">
    <property type="entry name" value="NagB/RpiA/CoA transferase-like"/>
    <property type="match status" value="1"/>
</dbReference>
<dbReference type="GO" id="GO:0005524">
    <property type="term" value="F:ATP binding"/>
    <property type="evidence" value="ECO:0007669"/>
    <property type="project" value="UniProtKB-KW"/>
</dbReference>
<dbReference type="PANTHER" id="PTHR23407">
    <property type="entry name" value="ATPASE INHIBITOR/5-FORMYLTETRAHYDROFOLATE CYCLO-LIGASE"/>
    <property type="match status" value="1"/>
</dbReference>
<dbReference type="Pfam" id="PF01812">
    <property type="entry name" value="5-FTHF_cyc-lig"/>
    <property type="match status" value="1"/>
</dbReference>
<evidence type="ECO:0000259" key="7">
    <source>
        <dbReference type="Pfam" id="PF21953"/>
    </source>
</evidence>
<dbReference type="GO" id="GO:0035999">
    <property type="term" value="P:tetrahydrofolate interconversion"/>
    <property type="evidence" value="ECO:0007669"/>
    <property type="project" value="TreeGrafter"/>
</dbReference>
<dbReference type="InterPro" id="IPR036907">
    <property type="entry name" value="5'-Nucleotdase_C_sf"/>
</dbReference>
<evidence type="ECO:0000313" key="9">
    <source>
        <dbReference type="Proteomes" id="UP000383932"/>
    </source>
</evidence>
<evidence type="ECO:0000313" key="8">
    <source>
        <dbReference type="EMBL" id="KAB5589104.1"/>
    </source>
</evidence>
<dbReference type="InterPro" id="IPR029052">
    <property type="entry name" value="Metallo-depent_PP-like"/>
</dbReference>
<feature type="domain" description="Calcineurin-like phosphoesterase" evidence="6">
    <location>
        <begin position="2"/>
        <end position="189"/>
    </location>
</feature>
<dbReference type="InterPro" id="IPR024185">
    <property type="entry name" value="FTHF_cligase-like_sf"/>
</dbReference>
<dbReference type="InterPro" id="IPR004843">
    <property type="entry name" value="Calcineurin-like_PHP"/>
</dbReference>
<dbReference type="GO" id="GO:0009166">
    <property type="term" value="P:nucleotide catabolic process"/>
    <property type="evidence" value="ECO:0007669"/>
    <property type="project" value="InterPro"/>
</dbReference>
<accession>A0A5N5QBR0</accession>
<dbReference type="NCBIfam" id="TIGR02727">
    <property type="entry name" value="MTHFS_bact"/>
    <property type="match status" value="1"/>
</dbReference>
<evidence type="ECO:0000259" key="6">
    <source>
        <dbReference type="Pfam" id="PF00149"/>
    </source>
</evidence>
<evidence type="ECO:0000256" key="2">
    <source>
        <dbReference type="ARBA" id="ARBA00022741"/>
    </source>
</evidence>
<organism evidence="8 9">
    <name type="scientific">Ceratobasidium theobromae</name>
    <dbReference type="NCBI Taxonomy" id="1582974"/>
    <lineage>
        <taxon>Eukaryota</taxon>
        <taxon>Fungi</taxon>
        <taxon>Dikarya</taxon>
        <taxon>Basidiomycota</taxon>
        <taxon>Agaricomycotina</taxon>
        <taxon>Agaricomycetes</taxon>
        <taxon>Cantharellales</taxon>
        <taxon>Ceratobasidiaceae</taxon>
        <taxon>Ceratobasidium</taxon>
    </lineage>
</organism>
<comment type="catalytic activity">
    <reaction evidence="4">
        <text>(6S)-5-formyl-5,6,7,8-tetrahydrofolate + ATP = (6R)-5,10-methenyltetrahydrofolate + ADP + phosphate</text>
        <dbReference type="Rhea" id="RHEA:10488"/>
        <dbReference type="ChEBI" id="CHEBI:30616"/>
        <dbReference type="ChEBI" id="CHEBI:43474"/>
        <dbReference type="ChEBI" id="CHEBI:57455"/>
        <dbReference type="ChEBI" id="CHEBI:57457"/>
        <dbReference type="ChEBI" id="CHEBI:456216"/>
        <dbReference type="EC" id="6.3.3.2"/>
    </reaction>
</comment>
<keyword evidence="3" id="KW-0067">ATP-binding</keyword>
<dbReference type="Pfam" id="PF21953">
    <property type="entry name" value="NadN_nucleosid_C"/>
    <property type="match status" value="1"/>
</dbReference>
<dbReference type="SUPFAM" id="SSF56300">
    <property type="entry name" value="Metallo-dependent phosphatases"/>
    <property type="match status" value="1"/>
</dbReference>
<dbReference type="Proteomes" id="UP000383932">
    <property type="component" value="Unassembled WGS sequence"/>
</dbReference>
<sequence length="695" mass="77980">MKRIAEGKDVDLLLVDSGDLHDGSGLTDGYPVPGVNGHEAIKSFLKIPYDVMAIGNHELYVSDVTLDVYKNFAPKLDERYLSSNAYLLSTNHNGTNVENIIGSRYRRRQVTSLGVLFDFKEHNANTTVHSVASMVAETWFQELMRQPTDIFIIAGHMSVLGGEWNIISDAIRKHHPNTPIAVLGGHTHTRYCRQLDSNAMALESGRFMETIGWMSISLNEASAAATFSRRYLDANRRTYMYHTNTTGDTFDNAAGLEIDKFNRQLSADWNLDKVHGCSNQVLIKGWTRASRPYVFIANEGMIRYDIYRGLFTWNDQLTVLPFKEGYRYIVVPWSIARNIEKKLYEYPPDHLDVPSLLEEEFGATIDAPRLDAVQQPLLAPPLSISPGYITLDQCEGYGDDTEHLRIPRQKNPLYYSNKPVYPIPDDHPVDVVVPDFLKTRVLEAINKLSTDRVYTLKDALSYGTVTSKEGKNLQLLSHKLSTISMHATIKSQKATLRKSVLHARSLLSSSDIKSSSELITKKFIETRAFQTSKAVSCFLSMSGEVDTGGIVREILDSGKTLYVPRMNGRAIDMLRVYGLDDLDALPAGKWGIREPEPMKDGVPRQDAMQSGDLDLIIMPGVAFDNKLARLGYGKGYYDRFVNTYVGKYGNSHTPRMIGVALDVQVVEPGSIPLEEHDRILDALLTPAYHFGRIDE</sequence>
<dbReference type="SUPFAM" id="SSF55816">
    <property type="entry name" value="5'-nucleotidase (syn. UDP-sugar hydrolase), C-terminal domain"/>
    <property type="match status" value="1"/>
</dbReference>
<dbReference type="Gene3D" id="3.60.21.10">
    <property type="match status" value="1"/>
</dbReference>
<name>A0A5N5QBR0_9AGAM</name>
<reference evidence="8 9" key="1">
    <citation type="journal article" date="2019" name="Fungal Biol. Biotechnol.">
        <title>Draft genome sequence of fastidious pathogen Ceratobasidium theobromae, which causes vascular-streak dieback in Theobroma cacao.</title>
        <authorList>
            <person name="Ali S.S."/>
            <person name="Asman A."/>
            <person name="Shao J."/>
            <person name="Firmansyah A.P."/>
            <person name="Susilo A.W."/>
            <person name="Rosmana A."/>
            <person name="McMahon P."/>
            <person name="Junaid M."/>
            <person name="Guest D."/>
            <person name="Kheng T.Y."/>
            <person name="Meinhardt L.W."/>
            <person name="Bailey B.A."/>
        </authorList>
    </citation>
    <scope>NUCLEOTIDE SEQUENCE [LARGE SCALE GENOMIC DNA]</scope>
    <source>
        <strain evidence="8 9">CT2</strain>
    </source>
</reference>
<dbReference type="GO" id="GO:0009396">
    <property type="term" value="P:folic acid-containing compound biosynthetic process"/>
    <property type="evidence" value="ECO:0007669"/>
    <property type="project" value="TreeGrafter"/>
</dbReference>
<comment type="caution">
    <text evidence="8">The sequence shown here is derived from an EMBL/GenBank/DDBJ whole genome shotgun (WGS) entry which is preliminary data.</text>
</comment>
<dbReference type="Gene3D" id="3.90.780.10">
    <property type="entry name" value="5'-Nucleotidase, C-terminal domain"/>
    <property type="match status" value="1"/>
</dbReference>
<dbReference type="GO" id="GO:0030272">
    <property type="term" value="F:5-formyltetrahydrofolate cyclo-ligase activity"/>
    <property type="evidence" value="ECO:0007669"/>
    <property type="project" value="UniProtKB-EC"/>
</dbReference>
<dbReference type="Pfam" id="PF00149">
    <property type="entry name" value="Metallophos"/>
    <property type="match status" value="1"/>
</dbReference>
<dbReference type="EMBL" id="SSOP01000317">
    <property type="protein sequence ID" value="KAB5589104.1"/>
    <property type="molecule type" value="Genomic_DNA"/>
</dbReference>
<dbReference type="InterPro" id="IPR053828">
    <property type="entry name" value="Nucleosidase_C"/>
</dbReference>